<dbReference type="PANTHER" id="PTHR44688">
    <property type="entry name" value="DNA-BINDING TRANSCRIPTIONAL ACTIVATOR DEVR_DOSR"/>
    <property type="match status" value="1"/>
</dbReference>
<protein>
    <submittedName>
        <fullName evidence="5">Helix-turn-helix transcriptional regulator</fullName>
    </submittedName>
</protein>
<dbReference type="SMART" id="SM00421">
    <property type="entry name" value="HTH_LUXR"/>
    <property type="match status" value="1"/>
</dbReference>
<proteinExistence type="predicted"/>
<gene>
    <name evidence="5" type="ORF">CFN78_23235</name>
</gene>
<dbReference type="GO" id="GO:0006355">
    <property type="term" value="P:regulation of DNA-templated transcription"/>
    <property type="evidence" value="ECO:0007669"/>
    <property type="project" value="InterPro"/>
</dbReference>
<dbReference type="Pfam" id="PF00196">
    <property type="entry name" value="GerE"/>
    <property type="match status" value="1"/>
</dbReference>
<dbReference type="SUPFAM" id="SSF46894">
    <property type="entry name" value="C-terminal effector domain of the bipartite response regulators"/>
    <property type="match status" value="1"/>
</dbReference>
<dbReference type="Gene3D" id="3.40.50.2300">
    <property type="match status" value="1"/>
</dbReference>
<evidence type="ECO:0000313" key="6">
    <source>
        <dbReference type="Proteomes" id="UP000242444"/>
    </source>
</evidence>
<dbReference type="PROSITE" id="PS50043">
    <property type="entry name" value="HTH_LUXR_2"/>
    <property type="match status" value="1"/>
</dbReference>
<evidence type="ECO:0000256" key="3">
    <source>
        <dbReference type="ARBA" id="ARBA00023163"/>
    </source>
</evidence>
<keyword evidence="2" id="KW-0238">DNA-binding</keyword>
<dbReference type="GO" id="GO:0003677">
    <property type="term" value="F:DNA binding"/>
    <property type="evidence" value="ECO:0007669"/>
    <property type="project" value="UniProtKB-KW"/>
</dbReference>
<evidence type="ECO:0000259" key="4">
    <source>
        <dbReference type="PROSITE" id="PS50043"/>
    </source>
</evidence>
<evidence type="ECO:0000256" key="1">
    <source>
        <dbReference type="ARBA" id="ARBA00023015"/>
    </source>
</evidence>
<keyword evidence="1" id="KW-0805">Transcription regulation</keyword>
<evidence type="ECO:0000256" key="2">
    <source>
        <dbReference type="ARBA" id="ARBA00023125"/>
    </source>
</evidence>
<feature type="domain" description="HTH luxR-type" evidence="4">
    <location>
        <begin position="137"/>
        <end position="202"/>
    </location>
</feature>
<comment type="caution">
    <text evidence="5">The sequence shown here is derived from an EMBL/GenBank/DDBJ whole genome shotgun (WGS) entry which is preliminary data.</text>
</comment>
<dbReference type="AlphaFoldDB" id="A0A263CZW4"/>
<organism evidence="5 6">
    <name type="scientific">Amycolatopsis antarctica</name>
    <dbReference type="NCBI Taxonomy" id="1854586"/>
    <lineage>
        <taxon>Bacteria</taxon>
        <taxon>Bacillati</taxon>
        <taxon>Actinomycetota</taxon>
        <taxon>Actinomycetes</taxon>
        <taxon>Pseudonocardiales</taxon>
        <taxon>Pseudonocardiaceae</taxon>
        <taxon>Amycolatopsis</taxon>
    </lineage>
</organism>
<dbReference type="InParanoid" id="A0A263CZW4"/>
<dbReference type="CDD" id="cd06170">
    <property type="entry name" value="LuxR_C_like"/>
    <property type="match status" value="1"/>
</dbReference>
<keyword evidence="6" id="KW-1185">Reference proteome</keyword>
<dbReference type="PRINTS" id="PR00038">
    <property type="entry name" value="HTHLUXR"/>
</dbReference>
<name>A0A263CZW4_9PSEU</name>
<dbReference type="InterPro" id="IPR000792">
    <property type="entry name" value="Tscrpt_reg_LuxR_C"/>
</dbReference>
<accession>A0A263CZW4</accession>
<dbReference type="PANTHER" id="PTHR44688:SF16">
    <property type="entry name" value="DNA-BINDING TRANSCRIPTIONAL ACTIVATOR DEVR_DOSR"/>
    <property type="match status" value="1"/>
</dbReference>
<dbReference type="InterPro" id="IPR016032">
    <property type="entry name" value="Sig_transdc_resp-reg_C-effctor"/>
</dbReference>
<dbReference type="RefSeq" id="WP_094865019.1">
    <property type="nucleotide sequence ID" value="NZ_NKYE01000017.1"/>
</dbReference>
<keyword evidence="3" id="KW-0804">Transcription</keyword>
<reference evidence="5 6" key="1">
    <citation type="submission" date="2017-07" db="EMBL/GenBank/DDBJ databases">
        <title>Amycolatopsis antarcticus sp. nov., isolated from the surface of an Antarcticus brown macroalga.</title>
        <authorList>
            <person name="Wang J."/>
            <person name="Leiva S."/>
            <person name="Huang J."/>
            <person name="Huang Y."/>
        </authorList>
    </citation>
    <scope>NUCLEOTIDE SEQUENCE [LARGE SCALE GENOMIC DNA]</scope>
    <source>
        <strain evidence="5 6">AU-G6</strain>
    </source>
</reference>
<dbReference type="EMBL" id="NKYE01000017">
    <property type="protein sequence ID" value="OZM70836.1"/>
    <property type="molecule type" value="Genomic_DNA"/>
</dbReference>
<dbReference type="Proteomes" id="UP000242444">
    <property type="component" value="Unassembled WGS sequence"/>
</dbReference>
<evidence type="ECO:0000313" key="5">
    <source>
        <dbReference type="EMBL" id="OZM70836.1"/>
    </source>
</evidence>
<dbReference type="OrthoDB" id="4309410at2"/>
<sequence>MEPVDVAIEATDMFSKEGLASQLSSRSEVRVVDRAEMTGSGVIIVAVDRLSAREVAFIRQIEATPAVPKLLVTDASAESAPRAVADCGVAALLARADATPDRLVGSILATAKAKDTDSGSGSTGILAMETVRVPTQPDRGTDGLSSREVDVLTLMADGLDTLGIATRLCYSERTVKNVIYELTSRFKLRSRPHAVAYAMRAGLI</sequence>